<gene>
    <name evidence="10" type="ORF">VaNZ11_008992</name>
</gene>
<dbReference type="CDD" id="cd05483">
    <property type="entry name" value="retropepsin_like_bacteria"/>
    <property type="match status" value="1"/>
</dbReference>
<feature type="region of interest" description="Disordered" evidence="8">
    <location>
        <begin position="1"/>
        <end position="31"/>
    </location>
</feature>
<dbReference type="InterPro" id="IPR021109">
    <property type="entry name" value="Peptidase_aspartic_dom_sf"/>
</dbReference>
<dbReference type="InterPro" id="IPR050951">
    <property type="entry name" value="Retrovirus_Pol_polyprotein"/>
</dbReference>
<dbReference type="InterPro" id="IPR043502">
    <property type="entry name" value="DNA/RNA_pol_sf"/>
</dbReference>
<dbReference type="Pfam" id="PF00078">
    <property type="entry name" value="RVT_1"/>
    <property type="match status" value="1"/>
</dbReference>
<evidence type="ECO:0000256" key="6">
    <source>
        <dbReference type="ARBA" id="ARBA00022801"/>
    </source>
</evidence>
<dbReference type="PANTHER" id="PTHR37984">
    <property type="entry name" value="PROTEIN CBG26694"/>
    <property type="match status" value="1"/>
</dbReference>
<evidence type="ECO:0000256" key="7">
    <source>
        <dbReference type="ARBA" id="ARBA00022918"/>
    </source>
</evidence>
<evidence type="ECO:0000256" key="5">
    <source>
        <dbReference type="ARBA" id="ARBA00022759"/>
    </source>
</evidence>
<evidence type="ECO:0000259" key="9">
    <source>
        <dbReference type="PROSITE" id="PS50878"/>
    </source>
</evidence>
<feature type="domain" description="Reverse transcriptase" evidence="9">
    <location>
        <begin position="711"/>
        <end position="896"/>
    </location>
</feature>
<keyword evidence="3" id="KW-0548">Nucleotidyltransferase</keyword>
<dbReference type="Proteomes" id="UP001165090">
    <property type="component" value="Unassembled WGS sequence"/>
</dbReference>
<keyword evidence="4" id="KW-0540">Nuclease</keyword>
<keyword evidence="7" id="KW-0695">RNA-directed DNA polymerase</keyword>
<feature type="compositionally biased region" description="Acidic residues" evidence="8">
    <location>
        <begin position="590"/>
        <end position="605"/>
    </location>
</feature>
<evidence type="ECO:0000256" key="8">
    <source>
        <dbReference type="SAM" id="MobiDB-lite"/>
    </source>
</evidence>
<sequence length="1484" mass="159958">MECADDGASSPVPKRHGQRQGFGGPAATQHRRHWRRGIVGKCWRWSCQQCWWHHRRWQWRRWRQSQQDHHGACTRASARQGQGWKWQVSSHGRRTPRRRARSRHHGSPQTPRGCSVTCAASYRRRSRRDLSGSVVQAQQFLARAAAPSMTVTIEQAQLQRIEDTLQSVLAMQQLPSSAVSKVAAPVQPAALAWRPPAPPVPLAAPSIAPSHVTATGVHAGPPAAVYRPPHTPVQSPLMPPPPPHTHPPWQPGTWPLNAVAPTGSSAPGDAAVMPAPAIPMPFAGYSVFPIGATVGERMPMGFPQLPRAAVAGAAEVAHALRPPTPPGAGDATAVATIPDPRSELRPDNSRLDDIQGWLLAALAGLHSFRRRGLPSAALPPPYASPVAAAVSHSTAAAPLCVAAPLPYLQQNSAAEGLLVEGQLPSQVLVDTGSAVVLVAQRLADRLELQLDPGGEFAVTTAAGRSHLKGLVAGGLHVVFRAGTPDAFAANVPALVVADAGAEAFELLLGMPALGPHQCYLDMEEGREHLRWPRPYRPPSRRTVARVSGTPVVCLSTAAPNWRGRLVIMSAPALAAGRHYPVADPLPPLIDDSDHEGNDSDNDNDGFLEPADFTPEGRRTLPPEAKFTVTAGRWLLCDRPDMPPELAAQFKELVDQYNGVFARSMADLGEYCGDVGPAHIELAHQRPIYQRPRSHSQEEYAAMDAACQELLDAGIIEESRSSQYAMNSTLPPKRSVDGTWTQRRFCQDARELNAATLPDLHLSPLPEQLFQQVGDSLWLTKMDCRAAFLQIPLASEHRERTSFWWRRRLMQYRRLVYGLRNATAHFQRVLDHAIRQYGLEQFVACYVDDLLVFSSTAEEHLEHLERVFAMLRDIGIKLHPEKTLVAGNSVEFLGFMVSARGLSPTRAKVEALLALEPPTSSAGVRRLLGMFSYYRGLVPHFAHITAPLNPLTSTKYVWHVESWGPEQQAALDELKRIYTRMDGPVLRRVHPDRPLILHTDFSGVGISGILGQLDDAGREYLCAAVSRSLNVHERRYDSYKGELLAVVWASKLFYPYLATRHFTVVTDHAPLLWLMSQQDGLPAQYARWALQLQAFAFDVAHRPGKLHQNADALSRHPRDSAHDGSGARVDEDGDPLRSPPVLVPYPGVLWPLYAFSRAPAAAGAPAAVAAHLMVVAACSVALAQQFLDGQDLTDPACGMAAAPDAVGPLAGLAHFAGPVPRARAATWCVHAVCLVASTGLPVTAASELDYDSELETLAAGQLAAGGLEAPGAGQPALGELETSVRGVLPSAEPHVPCSLSGPPVTGAVTLQTAALLIRREAAALRRLRPAKALPLRLRVGTGEVLGVNTALVQHVFFPAAAGGEGICVLELPGGLASGLLACLGLGFRVQRYVHLSCDACERLAVSRLVPIWALHFAGQLAAGAWDPQLVPAFSIPADLLYWAASAAAAEALGFGDESVWIVVGSWAGNSVWSAAQLVGFLGGFQ</sequence>
<dbReference type="PANTHER" id="PTHR37984:SF5">
    <property type="entry name" value="PROTEIN NYNRIN-LIKE"/>
    <property type="match status" value="1"/>
</dbReference>
<keyword evidence="11" id="KW-1185">Reference proteome</keyword>
<protein>
    <recommendedName>
        <fullName evidence="1">RNA-directed DNA polymerase</fullName>
        <ecNumber evidence="1">2.7.7.49</ecNumber>
    </recommendedName>
</protein>
<dbReference type="InterPro" id="IPR043128">
    <property type="entry name" value="Rev_trsase/Diguanyl_cyclase"/>
</dbReference>
<organism evidence="10 11">
    <name type="scientific">Volvox africanus</name>
    <dbReference type="NCBI Taxonomy" id="51714"/>
    <lineage>
        <taxon>Eukaryota</taxon>
        <taxon>Viridiplantae</taxon>
        <taxon>Chlorophyta</taxon>
        <taxon>core chlorophytes</taxon>
        <taxon>Chlorophyceae</taxon>
        <taxon>CS clade</taxon>
        <taxon>Chlamydomonadales</taxon>
        <taxon>Volvocaceae</taxon>
        <taxon>Volvox</taxon>
    </lineage>
</organism>
<evidence type="ECO:0000313" key="11">
    <source>
        <dbReference type="Proteomes" id="UP001165090"/>
    </source>
</evidence>
<feature type="region of interest" description="Disordered" evidence="8">
    <location>
        <begin position="72"/>
        <end position="115"/>
    </location>
</feature>
<name>A0ABQ5S6D1_9CHLO</name>
<evidence type="ECO:0000313" key="10">
    <source>
        <dbReference type="EMBL" id="GLI65425.1"/>
    </source>
</evidence>
<dbReference type="Gene3D" id="2.40.70.10">
    <property type="entry name" value="Acid Proteases"/>
    <property type="match status" value="1"/>
</dbReference>
<feature type="region of interest" description="Disordered" evidence="8">
    <location>
        <begin position="584"/>
        <end position="621"/>
    </location>
</feature>
<dbReference type="PROSITE" id="PS50878">
    <property type="entry name" value="RT_POL"/>
    <property type="match status" value="1"/>
</dbReference>
<evidence type="ECO:0000256" key="4">
    <source>
        <dbReference type="ARBA" id="ARBA00022722"/>
    </source>
</evidence>
<accession>A0ABQ5S6D1</accession>
<dbReference type="Gene3D" id="3.30.70.270">
    <property type="match status" value="2"/>
</dbReference>
<dbReference type="CDD" id="cd01647">
    <property type="entry name" value="RT_LTR"/>
    <property type="match status" value="1"/>
</dbReference>
<dbReference type="InterPro" id="IPR000477">
    <property type="entry name" value="RT_dom"/>
</dbReference>
<dbReference type="EMBL" id="BSDZ01000023">
    <property type="protein sequence ID" value="GLI65425.1"/>
    <property type="molecule type" value="Genomic_DNA"/>
</dbReference>
<dbReference type="SUPFAM" id="SSF56672">
    <property type="entry name" value="DNA/RNA polymerases"/>
    <property type="match status" value="1"/>
</dbReference>
<keyword evidence="2" id="KW-0808">Transferase</keyword>
<evidence type="ECO:0000256" key="1">
    <source>
        <dbReference type="ARBA" id="ARBA00012493"/>
    </source>
</evidence>
<evidence type="ECO:0000256" key="3">
    <source>
        <dbReference type="ARBA" id="ARBA00022695"/>
    </source>
</evidence>
<dbReference type="InterPro" id="IPR034122">
    <property type="entry name" value="Retropepsin-like_bacterial"/>
</dbReference>
<dbReference type="InterPro" id="IPR041373">
    <property type="entry name" value="RT_RNaseH"/>
</dbReference>
<dbReference type="Pfam" id="PF13975">
    <property type="entry name" value="gag-asp_proteas"/>
    <property type="match status" value="1"/>
</dbReference>
<keyword evidence="5" id="KW-0255">Endonuclease</keyword>
<dbReference type="Pfam" id="PF17917">
    <property type="entry name" value="RT_RNaseH"/>
    <property type="match status" value="1"/>
</dbReference>
<reference evidence="10 11" key="1">
    <citation type="journal article" date="2023" name="IScience">
        <title>Expanded male sex-determining region conserved during the evolution of homothallism in the green alga Volvox.</title>
        <authorList>
            <person name="Yamamoto K."/>
            <person name="Matsuzaki R."/>
            <person name="Mahakham W."/>
            <person name="Heman W."/>
            <person name="Sekimoto H."/>
            <person name="Kawachi M."/>
            <person name="Minakuchi Y."/>
            <person name="Toyoda A."/>
            <person name="Nozaki H."/>
        </authorList>
    </citation>
    <scope>NUCLEOTIDE SEQUENCE [LARGE SCALE GENOMIC DNA]</scope>
    <source>
        <strain evidence="10 11">NIES-4468</strain>
    </source>
</reference>
<feature type="compositionally biased region" description="Basic residues" evidence="8">
    <location>
        <begin position="91"/>
        <end position="106"/>
    </location>
</feature>
<dbReference type="EC" id="2.7.7.49" evidence="1"/>
<feature type="compositionally biased region" description="Basic and acidic residues" evidence="8">
    <location>
        <begin position="1112"/>
        <end position="1121"/>
    </location>
</feature>
<comment type="caution">
    <text evidence="10">The sequence shown here is derived from an EMBL/GenBank/DDBJ whole genome shotgun (WGS) entry which is preliminary data.</text>
</comment>
<keyword evidence="6" id="KW-0378">Hydrolase</keyword>
<proteinExistence type="predicted"/>
<evidence type="ECO:0000256" key="2">
    <source>
        <dbReference type="ARBA" id="ARBA00022679"/>
    </source>
</evidence>
<feature type="region of interest" description="Disordered" evidence="8">
    <location>
        <begin position="1107"/>
        <end position="1134"/>
    </location>
</feature>
<dbReference type="CDD" id="cd09274">
    <property type="entry name" value="RNase_HI_RT_Ty3"/>
    <property type="match status" value="1"/>
</dbReference>
<dbReference type="Gene3D" id="3.10.10.10">
    <property type="entry name" value="HIV Type 1 Reverse Transcriptase, subunit A, domain 1"/>
    <property type="match status" value="1"/>
</dbReference>